<keyword evidence="2" id="KW-1185">Reference proteome</keyword>
<dbReference type="GO" id="GO:0016788">
    <property type="term" value="F:hydrolase activity, acting on ester bonds"/>
    <property type="evidence" value="ECO:0007669"/>
    <property type="project" value="UniProtKB-ARBA"/>
</dbReference>
<dbReference type="eggNOG" id="ENOG50338E7">
    <property type="taxonomic scope" value="Bacteria"/>
</dbReference>
<protein>
    <submittedName>
        <fullName evidence="1">Uncharacterized protein</fullName>
    </submittedName>
</protein>
<evidence type="ECO:0000313" key="1">
    <source>
        <dbReference type="EMBL" id="EDP97240.1"/>
    </source>
</evidence>
<organism evidence="1 2">
    <name type="scientific">Kordia algicida OT-1</name>
    <dbReference type="NCBI Taxonomy" id="391587"/>
    <lineage>
        <taxon>Bacteria</taxon>
        <taxon>Pseudomonadati</taxon>
        <taxon>Bacteroidota</taxon>
        <taxon>Flavobacteriia</taxon>
        <taxon>Flavobacteriales</taxon>
        <taxon>Flavobacteriaceae</taxon>
        <taxon>Kordia</taxon>
    </lineage>
</organism>
<sequence>MEGEIGVWEDIYNQRVNSEVLIYGSSRAYVHINPMQIQDSLNVRCYNFGVNGQNFRIQYLRHLEYMEHNPKPKTIIVSVDIFSLQKVANLYNYRQFLPYLHKENVQKYTSAYNGFNTFDYYLPLVKYYGEHDAIKRAFAKFNEKTPHQQFRIRGYHPVDRDWNTDFSKAKTKKSSYVIEVDAEIQQLFENFLADCQEKNIQVVMVYTPIYKIGQQYVENHDDITAYFEKLSTDFKIPFFNYLEDDICLAQRYFYNSTHLNKKGSIVFTNMLIRDLKKNHISLD</sequence>
<dbReference type="STRING" id="391587.KAOT1_18797"/>
<reference evidence="1 2" key="1">
    <citation type="journal article" date="2011" name="J. Bacteriol.">
        <title>Genome sequence of the algicidal bacterium Kordia algicida OT-1.</title>
        <authorList>
            <person name="Lee H.S."/>
            <person name="Kang S.G."/>
            <person name="Kwon K.K."/>
            <person name="Lee J.H."/>
            <person name="Kim S.J."/>
        </authorList>
    </citation>
    <scope>NUCLEOTIDE SEQUENCE [LARGE SCALE GENOMIC DNA]</scope>
    <source>
        <strain evidence="1 2">OT-1</strain>
    </source>
</reference>
<dbReference type="Gene3D" id="3.40.50.1110">
    <property type="entry name" value="SGNH hydrolase"/>
    <property type="match status" value="1"/>
</dbReference>
<dbReference type="EMBL" id="ABIB01000002">
    <property type="protein sequence ID" value="EDP97240.1"/>
    <property type="molecule type" value="Genomic_DNA"/>
</dbReference>
<evidence type="ECO:0000313" key="2">
    <source>
        <dbReference type="Proteomes" id="UP000002945"/>
    </source>
</evidence>
<dbReference type="AlphaFoldDB" id="A9DNP2"/>
<comment type="caution">
    <text evidence="1">The sequence shown here is derived from an EMBL/GenBank/DDBJ whole genome shotgun (WGS) entry which is preliminary data.</text>
</comment>
<accession>A9DNP2</accession>
<dbReference type="InterPro" id="IPR036514">
    <property type="entry name" value="SGNH_hydro_sf"/>
</dbReference>
<dbReference type="HOGENOM" id="CLU_979859_0_0_10"/>
<dbReference type="SUPFAM" id="SSF52266">
    <property type="entry name" value="SGNH hydrolase"/>
    <property type="match status" value="1"/>
</dbReference>
<name>A9DNP2_9FLAO</name>
<dbReference type="Proteomes" id="UP000002945">
    <property type="component" value="Unassembled WGS sequence"/>
</dbReference>
<proteinExistence type="predicted"/>
<gene>
    <name evidence="1" type="ORF">KAOT1_18797</name>
</gene>